<reference evidence="3 4" key="2">
    <citation type="journal article" date="2011" name="J. Bacteriol.">
        <title>Complete genome sequences for the anaerobic, extremely thermophilic plant biomass-degrading bacteria Caldicellulosiruptor hydrothermalis, Caldicellulosiruptor kristjanssonii, Caldicellulosiruptor kronotskyensis, Caldicellulosiruptor owensenis, and Caldicellulosiruptor lactoaceticus.</title>
        <authorList>
            <person name="Blumer-Schuette S.E."/>
            <person name="Ozdemir I."/>
            <person name="Mistry D."/>
            <person name="Lucas S."/>
            <person name="Lapidus A."/>
            <person name="Cheng J.F."/>
            <person name="Goodwin L.A."/>
            <person name="Pitluck S."/>
            <person name="Land M.L."/>
            <person name="Hauser L.J."/>
            <person name="Woyke T."/>
            <person name="Mikhailova N."/>
            <person name="Pati A."/>
            <person name="Kyrpides N.C."/>
            <person name="Ivanova N."/>
            <person name="Detter J.C."/>
            <person name="Walston-Davenport K."/>
            <person name="Han S."/>
            <person name="Adams M.W."/>
            <person name="Kelly R.M."/>
        </authorList>
    </citation>
    <scope>NUCLEOTIDE SEQUENCE [LARGE SCALE GENOMIC DNA]</scope>
    <source>
        <strain evidence="4">ATCC 700853 / DSM 12137 / I77R1B</strain>
    </source>
</reference>
<feature type="domain" description="SLH" evidence="2">
    <location>
        <begin position="146"/>
        <end position="208"/>
    </location>
</feature>
<accession>E4S4W3</accession>
<dbReference type="InterPro" id="IPR002044">
    <property type="entry name" value="CBM20"/>
</dbReference>
<dbReference type="STRING" id="632335.Calkr_1989"/>
<dbReference type="Gene3D" id="2.60.40.10">
    <property type="entry name" value="Immunoglobulins"/>
    <property type="match status" value="1"/>
</dbReference>
<keyword evidence="4" id="KW-1185">Reference proteome</keyword>
<dbReference type="EMBL" id="CP002326">
    <property type="protein sequence ID" value="ADQ41463.1"/>
    <property type="molecule type" value="Genomic_DNA"/>
</dbReference>
<dbReference type="RefSeq" id="WP_013433188.1">
    <property type="nucleotide sequence ID" value="NC_014721.1"/>
</dbReference>
<name>E4S4W3_CALA7</name>
<dbReference type="PROSITE" id="PS51272">
    <property type="entry name" value="SLH"/>
    <property type="match status" value="2"/>
</dbReference>
<evidence type="ECO:0000259" key="1">
    <source>
        <dbReference type="PROSITE" id="PS51166"/>
    </source>
</evidence>
<gene>
    <name evidence="3" type="ordered locus">Calkr_1989</name>
</gene>
<organism evidence="3 4">
    <name type="scientific">Caldicellulosiruptor acetigenus (strain ATCC 700853 / DSM 12137 / I77R1B)</name>
    <name type="common">Caldicellulosiruptor kristjanssonii</name>
    <dbReference type="NCBI Taxonomy" id="632335"/>
    <lineage>
        <taxon>Bacteria</taxon>
        <taxon>Bacillati</taxon>
        <taxon>Bacillota</taxon>
        <taxon>Bacillota incertae sedis</taxon>
        <taxon>Caldicellulosiruptorales</taxon>
        <taxon>Caldicellulosiruptoraceae</taxon>
        <taxon>Caldicellulosiruptor</taxon>
    </lineage>
</organism>
<dbReference type="KEGG" id="cki:Calkr_1989"/>
<dbReference type="Pfam" id="PF00395">
    <property type="entry name" value="SLH"/>
    <property type="match status" value="2"/>
</dbReference>
<dbReference type="Proteomes" id="UP000009256">
    <property type="component" value="Chromosome"/>
</dbReference>
<protein>
    <submittedName>
        <fullName evidence="3">S-layer domain-containing protein</fullName>
    </submittedName>
</protein>
<sequence>MKDYYTEDNYLVVKVKGSQKIAFAKVEKKFDDSDSLSHEVATLVSLGLVTGDNTNRINLERPIFRAELAALIGKAFDLYQRYYGNYFADISKYDWYAPYVEALKENGILDGYNNKFNPKGLVTREQLAKIAVNIADRYISKVPQPKTIADFDKVSLWAKEYVQKALAYGIMSVDDQENFRPQDYATRKEVFSTLYNLIVVKNKNLKDYITADLIPYGVEVTFKVKIPQNVPDDNIHIAGTFSVVGYSDWNPSDNNLKLIKNTDGTYSITMYIPEGTTIEYKYVRGEWSKVEKGPNGKELPNRTVTVKKGSNNKILIEDTVAKWADK</sequence>
<evidence type="ECO:0000259" key="2">
    <source>
        <dbReference type="PROSITE" id="PS51272"/>
    </source>
</evidence>
<evidence type="ECO:0000313" key="3">
    <source>
        <dbReference type="EMBL" id="ADQ41463.1"/>
    </source>
</evidence>
<dbReference type="SUPFAM" id="SSF49452">
    <property type="entry name" value="Starch-binding domain-like"/>
    <property type="match status" value="1"/>
</dbReference>
<feature type="domain" description="SLH" evidence="2">
    <location>
        <begin position="83"/>
        <end position="145"/>
    </location>
</feature>
<dbReference type="AlphaFoldDB" id="E4S4W3"/>
<dbReference type="PROSITE" id="PS51166">
    <property type="entry name" value="CBM20"/>
    <property type="match status" value="1"/>
</dbReference>
<evidence type="ECO:0000313" key="4">
    <source>
        <dbReference type="Proteomes" id="UP000009256"/>
    </source>
</evidence>
<dbReference type="HOGENOM" id="CLU_851745_0_0_9"/>
<dbReference type="Pfam" id="PF00686">
    <property type="entry name" value="CBM_20"/>
    <property type="match status" value="1"/>
</dbReference>
<dbReference type="InterPro" id="IPR013784">
    <property type="entry name" value="Carb-bd-like_fold"/>
</dbReference>
<reference key="1">
    <citation type="submission" date="2010-11" db="EMBL/GenBank/DDBJ databases">
        <title>Complete sequence of chromosome of Caldicellulosiruptor kristjanssonii 177R1B.</title>
        <authorList>
            <consortium name="US DOE Joint Genome Institute"/>
            <person name="Lucas S."/>
            <person name="Copeland A."/>
            <person name="Lapidus A."/>
            <person name="Cheng J.-F."/>
            <person name="Bruce D."/>
            <person name="Goodwin L."/>
            <person name="Pitluck S."/>
            <person name="Davenport K."/>
            <person name="Detter J.C."/>
            <person name="Han C."/>
            <person name="Tapia R."/>
            <person name="Land M."/>
            <person name="Hauser L."/>
            <person name="Jeffries C."/>
            <person name="Kyrpides N."/>
            <person name="Ivanova N."/>
            <person name="Mikhailova N."/>
            <person name="Blumer-Schuette S.E."/>
            <person name="Kelly R.M."/>
            <person name="Woyke T."/>
        </authorList>
    </citation>
    <scope>NUCLEOTIDE SEQUENCE</scope>
    <source>
        <strain>177R1B</strain>
    </source>
</reference>
<dbReference type="InterPro" id="IPR013783">
    <property type="entry name" value="Ig-like_fold"/>
</dbReference>
<feature type="domain" description="CBM20" evidence="1">
    <location>
        <begin position="212"/>
        <end position="325"/>
    </location>
</feature>
<dbReference type="eggNOG" id="COG5492">
    <property type="taxonomic scope" value="Bacteria"/>
</dbReference>
<proteinExistence type="predicted"/>
<dbReference type="CAZy" id="CBM20">
    <property type="family name" value="Carbohydrate-Binding Module Family 20"/>
</dbReference>
<dbReference type="InterPro" id="IPR001119">
    <property type="entry name" value="SLH_dom"/>
</dbReference>
<dbReference type="GO" id="GO:2001070">
    <property type="term" value="F:starch binding"/>
    <property type="evidence" value="ECO:0007669"/>
    <property type="project" value="InterPro"/>
</dbReference>
<dbReference type="eggNOG" id="COG1523">
    <property type="taxonomic scope" value="Bacteria"/>
</dbReference>
<dbReference type="SMART" id="SM01065">
    <property type="entry name" value="CBM_2"/>
    <property type="match status" value="1"/>
</dbReference>